<sequence>MDTLVDGQRFIVVETAKVDKPCVYTVIVQYVYRIPSRMSFTEGSQYFSCCQMDIGHVYVSRSKNFSQAVEQCFCLIYTEADKVTRLFQVQADIGKSVVYQQQPLAKRIQCTAVILPVQKLVVNSGLPCFLML</sequence>
<comment type="caution">
    <text evidence="1">The sequence shown here is derived from an EMBL/GenBank/DDBJ whole genome shotgun (WGS) entry which is preliminary data.</text>
</comment>
<reference evidence="1" key="1">
    <citation type="submission" date="2019-08" db="EMBL/GenBank/DDBJ databases">
        <authorList>
            <person name="Kucharzyk K."/>
            <person name="Murdoch R.W."/>
            <person name="Higgins S."/>
            <person name="Loffler F."/>
        </authorList>
    </citation>
    <scope>NUCLEOTIDE SEQUENCE</scope>
</reference>
<name>A0A644ZGQ3_9ZZZZ</name>
<dbReference type="EMBL" id="VSSQ01008805">
    <property type="protein sequence ID" value="MPM39897.1"/>
    <property type="molecule type" value="Genomic_DNA"/>
</dbReference>
<gene>
    <name evidence="1" type="ORF">SDC9_86533</name>
</gene>
<dbReference type="AlphaFoldDB" id="A0A644ZGQ3"/>
<proteinExistence type="predicted"/>
<organism evidence="1">
    <name type="scientific">bioreactor metagenome</name>
    <dbReference type="NCBI Taxonomy" id="1076179"/>
    <lineage>
        <taxon>unclassified sequences</taxon>
        <taxon>metagenomes</taxon>
        <taxon>ecological metagenomes</taxon>
    </lineage>
</organism>
<evidence type="ECO:0000313" key="1">
    <source>
        <dbReference type="EMBL" id="MPM39897.1"/>
    </source>
</evidence>
<protein>
    <submittedName>
        <fullName evidence="1">Uncharacterized protein</fullName>
    </submittedName>
</protein>
<accession>A0A644ZGQ3</accession>